<organism evidence="2 3">
    <name type="scientific">Canavalia gladiata</name>
    <name type="common">Sword bean</name>
    <name type="synonym">Dolichos gladiatus</name>
    <dbReference type="NCBI Taxonomy" id="3824"/>
    <lineage>
        <taxon>Eukaryota</taxon>
        <taxon>Viridiplantae</taxon>
        <taxon>Streptophyta</taxon>
        <taxon>Embryophyta</taxon>
        <taxon>Tracheophyta</taxon>
        <taxon>Spermatophyta</taxon>
        <taxon>Magnoliopsida</taxon>
        <taxon>eudicotyledons</taxon>
        <taxon>Gunneridae</taxon>
        <taxon>Pentapetalae</taxon>
        <taxon>rosids</taxon>
        <taxon>fabids</taxon>
        <taxon>Fabales</taxon>
        <taxon>Fabaceae</taxon>
        <taxon>Papilionoideae</taxon>
        <taxon>50 kb inversion clade</taxon>
        <taxon>NPAAA clade</taxon>
        <taxon>indigoferoid/millettioid clade</taxon>
        <taxon>Phaseoleae</taxon>
        <taxon>Canavalia</taxon>
    </lineage>
</organism>
<evidence type="ECO:0000313" key="2">
    <source>
        <dbReference type="EMBL" id="KAK7344410.1"/>
    </source>
</evidence>
<dbReference type="AlphaFoldDB" id="A0AAN9LXT2"/>
<dbReference type="Proteomes" id="UP001367508">
    <property type="component" value="Unassembled WGS sequence"/>
</dbReference>
<name>A0AAN9LXT2_CANGL</name>
<accession>A0AAN9LXT2</accession>
<dbReference type="EMBL" id="JAYMYQ010000003">
    <property type="protein sequence ID" value="KAK7344410.1"/>
    <property type="molecule type" value="Genomic_DNA"/>
</dbReference>
<feature type="transmembrane region" description="Helical" evidence="1">
    <location>
        <begin position="29"/>
        <end position="45"/>
    </location>
</feature>
<keyword evidence="3" id="KW-1185">Reference proteome</keyword>
<protein>
    <submittedName>
        <fullName evidence="2">Uncharacterized protein</fullName>
    </submittedName>
</protein>
<evidence type="ECO:0000313" key="3">
    <source>
        <dbReference type="Proteomes" id="UP001367508"/>
    </source>
</evidence>
<sequence length="97" mass="11269">MNRLDIYPFFISFSCISYLYFVYHPISPLLLYSISSIFIFSVSCSEKKNEIRKKDLLDLLIFSCMHFKFNGELSLCYLSVGTFALTTYVLFNEVTTG</sequence>
<comment type="caution">
    <text evidence="2">The sequence shown here is derived from an EMBL/GenBank/DDBJ whole genome shotgun (WGS) entry which is preliminary data.</text>
</comment>
<evidence type="ECO:0000256" key="1">
    <source>
        <dbReference type="SAM" id="Phobius"/>
    </source>
</evidence>
<proteinExistence type="predicted"/>
<keyword evidence="1" id="KW-0812">Transmembrane</keyword>
<gene>
    <name evidence="2" type="ORF">VNO77_13963</name>
</gene>
<reference evidence="2 3" key="1">
    <citation type="submission" date="2024-01" db="EMBL/GenBank/DDBJ databases">
        <title>The genomes of 5 underutilized Papilionoideae crops provide insights into root nodulation and disease resistanc.</title>
        <authorList>
            <person name="Jiang F."/>
        </authorList>
    </citation>
    <scope>NUCLEOTIDE SEQUENCE [LARGE SCALE GENOMIC DNA]</scope>
    <source>
        <strain evidence="2">LVBAO_FW01</strain>
        <tissue evidence="2">Leaves</tissue>
    </source>
</reference>
<keyword evidence="1" id="KW-0472">Membrane</keyword>
<keyword evidence="1" id="KW-1133">Transmembrane helix</keyword>
<feature type="transmembrane region" description="Helical" evidence="1">
    <location>
        <begin position="73"/>
        <end position="91"/>
    </location>
</feature>